<dbReference type="GO" id="GO:0004633">
    <property type="term" value="F:phosphopantothenoylcysteine decarboxylase activity"/>
    <property type="evidence" value="ECO:0007669"/>
    <property type="project" value="UniProtKB-UniRule"/>
</dbReference>
<accession>A0A1T4UX94</accession>
<reference evidence="8" key="1">
    <citation type="submission" date="2017-02" db="EMBL/GenBank/DDBJ databases">
        <authorList>
            <person name="Varghese N."/>
            <person name="Submissions S."/>
        </authorList>
    </citation>
    <scope>NUCLEOTIDE SEQUENCE [LARGE SCALE GENOMIC DNA]</scope>
    <source>
        <strain evidence="8">DSM 3072</strain>
    </source>
</reference>
<dbReference type="EC" id="6.3.2.5" evidence="3"/>
<dbReference type="InterPro" id="IPR035929">
    <property type="entry name" value="CoaB-like_sf"/>
</dbReference>
<feature type="binding site" evidence="3">
    <location>
        <position position="360"/>
    </location>
    <ligand>
        <name>CTP</name>
        <dbReference type="ChEBI" id="CHEBI:37563"/>
    </ligand>
</feature>
<dbReference type="GO" id="GO:0004632">
    <property type="term" value="F:phosphopantothenate--cysteine ligase activity"/>
    <property type="evidence" value="ECO:0007669"/>
    <property type="project" value="UniProtKB-UniRule"/>
</dbReference>
<evidence type="ECO:0000256" key="1">
    <source>
        <dbReference type="ARBA" id="ARBA00022793"/>
    </source>
</evidence>
<comment type="function">
    <text evidence="4">Catalyzes two steps in the biosynthesis of coenzyme A. In the first step cysteine is conjugated to 4'-phosphopantothenate to form 4-phosphopantothenoylcysteine, in the latter compound is decarboxylated to form 4'-phosphopantotheine.</text>
</comment>
<feature type="binding site" evidence="3">
    <location>
        <position position="374"/>
    </location>
    <ligand>
        <name>CTP</name>
        <dbReference type="ChEBI" id="CHEBI:37563"/>
    </ligand>
</feature>
<evidence type="ECO:0000259" key="6">
    <source>
        <dbReference type="Pfam" id="PF04127"/>
    </source>
</evidence>
<keyword evidence="3" id="KW-0460">Magnesium</keyword>
<dbReference type="InterPro" id="IPR036551">
    <property type="entry name" value="Flavin_trans-like"/>
</dbReference>
<feature type="domain" description="DNA/pantothenate metabolism flavoprotein C-terminal" evidence="6">
    <location>
        <begin position="221"/>
        <end position="431"/>
    </location>
</feature>
<name>A0A1T4UX94_9GAMM</name>
<evidence type="ECO:0000259" key="5">
    <source>
        <dbReference type="Pfam" id="PF02441"/>
    </source>
</evidence>
<organism evidence="7 8">
    <name type="scientific">Succinivibrio dextrinosolvens DSM 3072</name>
    <dbReference type="NCBI Taxonomy" id="1123324"/>
    <lineage>
        <taxon>Bacteria</taxon>
        <taxon>Pseudomonadati</taxon>
        <taxon>Pseudomonadota</taxon>
        <taxon>Gammaproteobacteria</taxon>
        <taxon>Aeromonadales</taxon>
        <taxon>Succinivibrionaceae</taxon>
        <taxon>Succinivibrio</taxon>
    </lineage>
</organism>
<dbReference type="InterPro" id="IPR005252">
    <property type="entry name" value="CoaBC"/>
</dbReference>
<comment type="similarity">
    <text evidence="3 4">In the C-terminal section; belongs to the PPC synthetase family.</text>
</comment>
<dbReference type="InterPro" id="IPR003382">
    <property type="entry name" value="Flavoprotein"/>
</dbReference>
<sequence length="439" mass="46901">MGTQLKDRKIILGVTGGIAAYKACILCRLLVKSGAQVFVVMTPSAAKLVGKETFEALSGHPVSIEIFDRTEDISHIALATNADMVIIAPATANTIAKIAAGMADNMLTAVTLAAACPVAVAPAMNTNMYNNPATQENIQTLIRRGIYVISPAEGELACGVSGTGRMKEPEDLFEDICAILSNRLENKTVQGQLENHQGRLPSPVKPLELTQTRLLPKAFGAGYKVVITAGPTVEDLDPVRFISNNSSGKMGYSLAQVAAALGAEVTLISGPVNLEAPKGVRKIDVKSAAQMLSAVEDYIKSADIFIGCAAVADFRAETISPVKIKKSEDADTLTIKLVKNPDIIATVGKLESNRPFTVGFAAETNNLHDFARAKLEKKHLDLIVLNDVSNKAIGFNSDDNEVTVFDKDGQVAHFEKQPKPVIAQYLMELIFKSAKKKNG</sequence>
<dbReference type="InterPro" id="IPR007085">
    <property type="entry name" value="DNA/pantothenate-metab_flavo_C"/>
</dbReference>
<dbReference type="Pfam" id="PF02441">
    <property type="entry name" value="Flavoprotein"/>
    <property type="match status" value="1"/>
</dbReference>
<comment type="cofactor">
    <cofactor evidence="3">
        <name>Mg(2+)</name>
        <dbReference type="ChEBI" id="CHEBI:18420"/>
    </cofactor>
</comment>
<feature type="active site" description="Proton donor" evidence="3">
    <location>
        <position position="158"/>
    </location>
</feature>
<feature type="region of interest" description="Phosphopantothenoylcysteine decarboxylase" evidence="3">
    <location>
        <begin position="1"/>
        <end position="224"/>
    </location>
</feature>
<comment type="cofactor">
    <cofactor evidence="3">
        <name>FMN</name>
        <dbReference type="ChEBI" id="CHEBI:58210"/>
    </cofactor>
    <text evidence="3">Binds 1 FMN per subunit.</text>
</comment>
<dbReference type="PANTHER" id="PTHR14359:SF6">
    <property type="entry name" value="PHOSPHOPANTOTHENOYLCYSTEINE DECARBOXYLASE"/>
    <property type="match status" value="1"/>
</dbReference>
<dbReference type="PANTHER" id="PTHR14359">
    <property type="entry name" value="HOMO-OLIGOMERIC FLAVIN CONTAINING CYS DECARBOXYLASE FAMILY"/>
    <property type="match status" value="1"/>
</dbReference>
<dbReference type="STRING" id="83771.SAMN02910357_00709"/>
<dbReference type="GO" id="GO:0015937">
    <property type="term" value="P:coenzyme A biosynthetic process"/>
    <property type="evidence" value="ECO:0007669"/>
    <property type="project" value="UniProtKB-UniRule"/>
</dbReference>
<dbReference type="AlphaFoldDB" id="A0A1T4UX94"/>
<comment type="catalytic activity">
    <reaction evidence="3 4">
        <text>(R)-4'-phosphopantothenate + L-cysteine + CTP = N-[(R)-4-phosphopantothenoyl]-L-cysteine + CMP + diphosphate + H(+)</text>
        <dbReference type="Rhea" id="RHEA:19397"/>
        <dbReference type="ChEBI" id="CHEBI:10986"/>
        <dbReference type="ChEBI" id="CHEBI:15378"/>
        <dbReference type="ChEBI" id="CHEBI:33019"/>
        <dbReference type="ChEBI" id="CHEBI:35235"/>
        <dbReference type="ChEBI" id="CHEBI:37563"/>
        <dbReference type="ChEBI" id="CHEBI:59458"/>
        <dbReference type="ChEBI" id="CHEBI:60377"/>
        <dbReference type="EC" id="6.3.2.5"/>
    </reaction>
</comment>
<feature type="binding site" evidence="3">
    <location>
        <position position="313"/>
    </location>
    <ligand>
        <name>CTP</name>
        <dbReference type="ChEBI" id="CHEBI:37563"/>
    </ligand>
</feature>
<keyword evidence="3 4" id="KW-0436">Ligase</keyword>
<dbReference type="NCBIfam" id="TIGR00521">
    <property type="entry name" value="coaBC_dfp"/>
    <property type="match status" value="2"/>
</dbReference>
<comment type="catalytic activity">
    <reaction evidence="3 4">
        <text>N-[(R)-4-phosphopantothenoyl]-L-cysteine + H(+) = (R)-4'-phosphopantetheine + CO2</text>
        <dbReference type="Rhea" id="RHEA:16793"/>
        <dbReference type="ChEBI" id="CHEBI:15378"/>
        <dbReference type="ChEBI" id="CHEBI:16526"/>
        <dbReference type="ChEBI" id="CHEBI:59458"/>
        <dbReference type="ChEBI" id="CHEBI:61723"/>
        <dbReference type="EC" id="4.1.1.36"/>
    </reaction>
</comment>
<dbReference type="SUPFAM" id="SSF52507">
    <property type="entry name" value="Homo-oligomeric flavin-containing Cys decarboxylases, HFCD"/>
    <property type="match status" value="1"/>
</dbReference>
<feature type="binding site" evidence="3">
    <location>
        <position position="323"/>
    </location>
    <ligand>
        <name>CTP</name>
        <dbReference type="ChEBI" id="CHEBI:37563"/>
    </ligand>
</feature>
<dbReference type="Proteomes" id="UP000242432">
    <property type="component" value="Unassembled WGS sequence"/>
</dbReference>
<dbReference type="Gene3D" id="3.40.50.1950">
    <property type="entry name" value="Flavin prenyltransferase-like"/>
    <property type="match status" value="1"/>
</dbReference>
<dbReference type="GO" id="GO:0015941">
    <property type="term" value="P:pantothenate catabolic process"/>
    <property type="evidence" value="ECO:0007669"/>
    <property type="project" value="InterPro"/>
</dbReference>
<dbReference type="EC" id="4.1.1.36" evidence="3"/>
<keyword evidence="1 3" id="KW-0210">Decarboxylase</keyword>
<evidence type="ECO:0000256" key="2">
    <source>
        <dbReference type="ARBA" id="ARBA00023239"/>
    </source>
</evidence>
<keyword evidence="3 4" id="KW-0288">FMN</keyword>
<comment type="pathway">
    <text evidence="3 4">Cofactor biosynthesis; coenzyme A biosynthesis; CoA from (R)-pantothenate: step 3/5.</text>
</comment>
<dbReference type="GO" id="GO:0010181">
    <property type="term" value="F:FMN binding"/>
    <property type="evidence" value="ECO:0007669"/>
    <property type="project" value="UniProtKB-UniRule"/>
</dbReference>
<dbReference type="EMBL" id="FUXX01000002">
    <property type="protein sequence ID" value="SKA57297.1"/>
    <property type="molecule type" value="Genomic_DNA"/>
</dbReference>
<comment type="similarity">
    <text evidence="3 4">In the N-terminal section; belongs to the HFCD (homo-oligomeric flavin containing Cys decarboxylase) superfamily.</text>
</comment>
<gene>
    <name evidence="3" type="primary">coaBC</name>
    <name evidence="7" type="ORF">SAMN02745213_00187</name>
</gene>
<evidence type="ECO:0000313" key="8">
    <source>
        <dbReference type="Proteomes" id="UP000242432"/>
    </source>
</evidence>
<dbReference type="Gene3D" id="3.40.50.10300">
    <property type="entry name" value="CoaB-like"/>
    <property type="match status" value="1"/>
</dbReference>
<feature type="binding site" evidence="3">
    <location>
        <begin position="307"/>
        <end position="309"/>
    </location>
    <ligand>
        <name>CTP</name>
        <dbReference type="ChEBI" id="CHEBI:37563"/>
    </ligand>
</feature>
<dbReference type="RefSeq" id="WP_078927819.1">
    <property type="nucleotide sequence ID" value="NZ_FUXX01000002.1"/>
</dbReference>
<dbReference type="SUPFAM" id="SSF102645">
    <property type="entry name" value="CoaB-like"/>
    <property type="match status" value="1"/>
</dbReference>
<feature type="binding site" evidence="3">
    <location>
        <position position="378"/>
    </location>
    <ligand>
        <name>CTP</name>
        <dbReference type="ChEBI" id="CHEBI:37563"/>
    </ligand>
</feature>
<dbReference type="GO" id="GO:0071513">
    <property type="term" value="C:phosphopantothenoylcysteine decarboxylase complex"/>
    <property type="evidence" value="ECO:0007669"/>
    <property type="project" value="TreeGrafter"/>
</dbReference>
<keyword evidence="3 4" id="KW-0285">Flavoprotein</keyword>
<feature type="region of interest" description="Phosphopantothenate--cysteine ligase" evidence="3">
    <location>
        <begin position="225"/>
        <end position="439"/>
    </location>
</feature>
<comment type="function">
    <text evidence="3">Catalyzes two sequential steps in the biosynthesis of coenzyme A. In the first step cysteine is conjugated to 4'-phosphopantothenate to form 4-phosphopantothenoylcysteine. In the second step the latter compound is decarboxylated to form 4'-phosphopantotheine.</text>
</comment>
<dbReference type="Pfam" id="PF04127">
    <property type="entry name" value="DFP"/>
    <property type="match status" value="1"/>
</dbReference>
<dbReference type="GO" id="GO:0046872">
    <property type="term" value="F:metal ion binding"/>
    <property type="evidence" value="ECO:0007669"/>
    <property type="project" value="UniProtKB-KW"/>
</dbReference>
<keyword evidence="3" id="KW-0511">Multifunctional enzyme</keyword>
<dbReference type="UniPathway" id="UPA00241">
    <property type="reaction ID" value="UER00353"/>
</dbReference>
<comment type="pathway">
    <text evidence="3 4">Cofactor biosynthesis; coenzyme A biosynthesis; CoA from (R)-pantothenate: step 2/5.</text>
</comment>
<feature type="domain" description="Flavoprotein" evidence="5">
    <location>
        <begin position="9"/>
        <end position="177"/>
    </location>
</feature>
<feature type="binding site" evidence="3">
    <location>
        <begin position="341"/>
        <end position="344"/>
    </location>
    <ligand>
        <name>CTP</name>
        <dbReference type="ChEBI" id="CHEBI:37563"/>
    </ligand>
</feature>
<keyword evidence="3" id="KW-0479">Metal-binding</keyword>
<keyword evidence="8" id="KW-1185">Reference proteome</keyword>
<dbReference type="HAMAP" id="MF_02225">
    <property type="entry name" value="CoaBC"/>
    <property type="match status" value="1"/>
</dbReference>
<evidence type="ECO:0000256" key="3">
    <source>
        <dbReference type="HAMAP-Rule" id="MF_02225"/>
    </source>
</evidence>
<evidence type="ECO:0000313" key="7">
    <source>
        <dbReference type="EMBL" id="SKA57297.1"/>
    </source>
</evidence>
<evidence type="ECO:0000256" key="4">
    <source>
        <dbReference type="RuleBase" id="RU364078"/>
    </source>
</evidence>
<proteinExistence type="inferred from homology"/>
<keyword evidence="2 3" id="KW-0456">Lyase</keyword>
<protein>
    <recommendedName>
        <fullName evidence="3">Coenzyme A biosynthesis bifunctional protein CoaBC</fullName>
    </recommendedName>
    <alternativeName>
        <fullName evidence="3">DNA/pantothenate metabolism flavoprotein</fullName>
    </alternativeName>
    <alternativeName>
        <fullName evidence="3">Phosphopantothenoylcysteine synthetase/decarboxylase</fullName>
        <shortName evidence="3">PPCS-PPCDC</shortName>
    </alternativeName>
    <domain>
        <recommendedName>
            <fullName evidence="3">Phosphopantothenoylcysteine decarboxylase</fullName>
            <shortName evidence="3">PPC decarboxylase</shortName>
            <shortName evidence="3">PPC-DC</shortName>
            <ecNumber evidence="3">4.1.1.36</ecNumber>
        </recommendedName>
        <alternativeName>
            <fullName evidence="3">CoaC</fullName>
        </alternativeName>
    </domain>
    <domain>
        <recommendedName>
            <fullName evidence="3">Phosphopantothenate--cysteine ligase</fullName>
            <ecNumber evidence="3">6.3.2.5</ecNumber>
        </recommendedName>
        <alternativeName>
            <fullName evidence="3">CoaB</fullName>
        </alternativeName>
        <alternativeName>
            <fullName evidence="3">Phosphopantothenoylcysteine synthetase</fullName>
            <shortName evidence="3">PPC synthetase</shortName>
            <shortName evidence="3">PPC-S</shortName>
        </alternativeName>
    </domain>
</protein>